<dbReference type="PROSITE" id="PS50005">
    <property type="entry name" value="TPR"/>
    <property type="match status" value="1"/>
</dbReference>
<comment type="caution">
    <text evidence="2">The sequence shown here is derived from an EMBL/GenBank/DDBJ whole genome shotgun (WGS) entry which is preliminary data.</text>
</comment>
<keyword evidence="3" id="KW-1185">Reference proteome</keyword>
<accession>A0AAV1ILZ9</accession>
<dbReference type="InterPro" id="IPR011990">
    <property type="entry name" value="TPR-like_helical_dom_sf"/>
</dbReference>
<proteinExistence type="predicted"/>
<feature type="repeat" description="TPR" evidence="1">
    <location>
        <begin position="217"/>
        <end position="250"/>
    </location>
</feature>
<evidence type="ECO:0000313" key="3">
    <source>
        <dbReference type="Proteomes" id="UP001314263"/>
    </source>
</evidence>
<evidence type="ECO:0000256" key="1">
    <source>
        <dbReference type="PROSITE-ProRule" id="PRU00339"/>
    </source>
</evidence>
<reference evidence="2 3" key="1">
    <citation type="submission" date="2023-10" db="EMBL/GenBank/DDBJ databases">
        <authorList>
            <person name="Maclean D."/>
            <person name="Macfadyen A."/>
        </authorList>
    </citation>
    <scope>NUCLEOTIDE SEQUENCE [LARGE SCALE GENOMIC DNA]</scope>
</reference>
<dbReference type="AlphaFoldDB" id="A0AAV1ILZ9"/>
<dbReference type="SMART" id="SM00028">
    <property type="entry name" value="TPR"/>
    <property type="match status" value="3"/>
</dbReference>
<keyword evidence="1" id="KW-0802">TPR repeat</keyword>
<dbReference type="PANTHER" id="PTHR46512">
    <property type="entry name" value="PEPTIDYLPROLYL ISOMERASE"/>
    <property type="match status" value="1"/>
</dbReference>
<organism evidence="2 3">
    <name type="scientific">Coccomyxa viridis</name>
    <dbReference type="NCBI Taxonomy" id="1274662"/>
    <lineage>
        <taxon>Eukaryota</taxon>
        <taxon>Viridiplantae</taxon>
        <taxon>Chlorophyta</taxon>
        <taxon>core chlorophytes</taxon>
        <taxon>Trebouxiophyceae</taxon>
        <taxon>Trebouxiophyceae incertae sedis</taxon>
        <taxon>Coccomyxaceae</taxon>
        <taxon>Coccomyxa</taxon>
    </lineage>
</organism>
<sequence length="317" mass="35472">MLGMGGGDDYGGMGESFQKFLNRPENQPVIEAMQRKQIRKSMKAQEIQSARDFQSKVVDADQNAVSDIAPYMKSPALRAVIRSFTNDEEGNFGRWASNPHVLQMLKKAKWMLDEGHITEEEMMRGFQEQIENGRAGAQKGQAEDQAKAGVPRIMRLATDELVPALNEHLTERRRGNEYYRRGQIDQALHHYERAKGIVDIIKGMGTSDQKEIDTNKVSVLLNIAAVLMERGEYAAACKHCSEALVLDPKNVRGLVRRAQCLIARHQHKEARADLDAADELDPYNMKAAEVRRKLSMVSARGKGSEAAVCAKMFDKGT</sequence>
<name>A0AAV1ILZ9_9CHLO</name>
<evidence type="ECO:0000313" key="2">
    <source>
        <dbReference type="EMBL" id="CAK0787495.1"/>
    </source>
</evidence>
<dbReference type="Proteomes" id="UP001314263">
    <property type="component" value="Unassembled WGS sequence"/>
</dbReference>
<dbReference type="InterPro" id="IPR019734">
    <property type="entry name" value="TPR_rpt"/>
</dbReference>
<dbReference type="EMBL" id="CAUYUE010000017">
    <property type="protein sequence ID" value="CAK0787495.1"/>
    <property type="molecule type" value="Genomic_DNA"/>
</dbReference>
<dbReference type="InterPro" id="IPR050754">
    <property type="entry name" value="FKBP4/5/8-like"/>
</dbReference>
<dbReference type="Gene3D" id="1.25.40.10">
    <property type="entry name" value="Tetratricopeptide repeat domain"/>
    <property type="match status" value="1"/>
</dbReference>
<dbReference type="SUPFAM" id="SSF48452">
    <property type="entry name" value="TPR-like"/>
    <property type="match status" value="1"/>
</dbReference>
<gene>
    <name evidence="2" type="ORF">CVIRNUC_010715</name>
</gene>
<protein>
    <submittedName>
        <fullName evidence="2">Uncharacterized protein</fullName>
    </submittedName>
</protein>
<dbReference type="Pfam" id="PF14559">
    <property type="entry name" value="TPR_19"/>
    <property type="match status" value="1"/>
</dbReference>